<feature type="region of interest" description="Disordered" evidence="1">
    <location>
        <begin position="102"/>
        <end position="191"/>
    </location>
</feature>
<comment type="caution">
    <text evidence="3">The sequence shown here is derived from an EMBL/GenBank/DDBJ whole genome shotgun (WGS) entry which is preliminary data.</text>
</comment>
<dbReference type="InterPro" id="IPR046314">
    <property type="entry name" value="DUF6466"/>
</dbReference>
<keyword evidence="4" id="KW-1185">Reference proteome</keyword>
<protein>
    <recommendedName>
        <fullName evidence="5">Cell surface protein</fullName>
    </recommendedName>
</protein>
<keyword evidence="2" id="KW-0812">Transmembrane</keyword>
<name>A0A087APW4_9BIFI</name>
<feature type="compositionally biased region" description="Acidic residues" evidence="1">
    <location>
        <begin position="169"/>
        <end position="178"/>
    </location>
</feature>
<feature type="transmembrane region" description="Helical" evidence="2">
    <location>
        <begin position="12"/>
        <end position="34"/>
    </location>
</feature>
<organism evidence="3 4">
    <name type="scientific">Bifidobacterium pullorum subsp. gallinarum</name>
    <dbReference type="NCBI Taxonomy" id="78344"/>
    <lineage>
        <taxon>Bacteria</taxon>
        <taxon>Bacillati</taxon>
        <taxon>Actinomycetota</taxon>
        <taxon>Actinomycetes</taxon>
        <taxon>Bifidobacteriales</taxon>
        <taxon>Bifidobacteriaceae</taxon>
        <taxon>Bifidobacterium</taxon>
    </lineage>
</organism>
<evidence type="ECO:0000256" key="1">
    <source>
        <dbReference type="SAM" id="MobiDB-lite"/>
    </source>
</evidence>
<dbReference type="AlphaFoldDB" id="A0A087APW4"/>
<evidence type="ECO:0000313" key="4">
    <source>
        <dbReference type="Proteomes" id="UP000029046"/>
    </source>
</evidence>
<evidence type="ECO:0000256" key="2">
    <source>
        <dbReference type="SAM" id="Phobius"/>
    </source>
</evidence>
<reference evidence="3 4" key="1">
    <citation type="submission" date="2014-03" db="EMBL/GenBank/DDBJ databases">
        <title>Genomics of Bifidobacteria.</title>
        <authorList>
            <person name="Ventura M."/>
            <person name="Milani C."/>
            <person name="Lugli G.A."/>
        </authorList>
    </citation>
    <scope>NUCLEOTIDE SEQUENCE [LARGE SCALE GENOMIC DNA]</scope>
    <source>
        <strain evidence="3 4">LMG 11586</strain>
    </source>
</reference>
<feature type="compositionally biased region" description="Low complexity" evidence="1">
    <location>
        <begin position="116"/>
        <end position="128"/>
    </location>
</feature>
<dbReference type="RefSeq" id="WP_033506491.1">
    <property type="nucleotide sequence ID" value="NZ_JASBXC010000004.1"/>
</dbReference>
<dbReference type="Proteomes" id="UP000029046">
    <property type="component" value="Unassembled WGS sequence"/>
</dbReference>
<feature type="compositionally biased region" description="Low complexity" evidence="1">
    <location>
        <begin position="155"/>
        <end position="168"/>
    </location>
</feature>
<dbReference type="EMBL" id="JGYX01000003">
    <property type="protein sequence ID" value="KFI60814.1"/>
    <property type="molecule type" value="Genomic_DNA"/>
</dbReference>
<dbReference type="eggNOG" id="ENOG5032A37">
    <property type="taxonomic scope" value="Bacteria"/>
</dbReference>
<proteinExistence type="predicted"/>
<keyword evidence="2" id="KW-1133">Transmembrane helix</keyword>
<gene>
    <name evidence="3" type="ORF">BIGA_1285</name>
</gene>
<keyword evidence="2" id="KW-0472">Membrane</keyword>
<evidence type="ECO:0008006" key="5">
    <source>
        <dbReference type="Google" id="ProtNLM"/>
    </source>
</evidence>
<dbReference type="Pfam" id="PF20070">
    <property type="entry name" value="DUF6466"/>
    <property type="match status" value="1"/>
</dbReference>
<sequence>MSPKSGNARAPLAVRVAMVVIAVVMAAATAWAAINLYAAVSCNDAARTLEQNVSDASQDAADLEMLRIRQQQVDDQLDDMQLFSALLLPQIRHAVEGNLNTSRQLTQRTQEEIDRQQQGGTDDQQADQPIDGQDAEELLSGGGLTEEQRQRIEELLQSNQSSTPSESTETSEAEDSDATGDGNEQTEVKPW</sequence>
<accession>A0A087APW4</accession>
<evidence type="ECO:0000313" key="3">
    <source>
        <dbReference type="EMBL" id="KFI60814.1"/>
    </source>
</evidence>